<name>A0A812BWX7_ACAPH</name>
<proteinExistence type="predicted"/>
<organism evidence="2 3">
    <name type="scientific">Acanthosepion pharaonis</name>
    <name type="common">Pharaoh cuttlefish</name>
    <name type="synonym">Sepia pharaonis</name>
    <dbReference type="NCBI Taxonomy" id="158019"/>
    <lineage>
        <taxon>Eukaryota</taxon>
        <taxon>Metazoa</taxon>
        <taxon>Spiralia</taxon>
        <taxon>Lophotrochozoa</taxon>
        <taxon>Mollusca</taxon>
        <taxon>Cephalopoda</taxon>
        <taxon>Coleoidea</taxon>
        <taxon>Decapodiformes</taxon>
        <taxon>Sepiida</taxon>
        <taxon>Sepiina</taxon>
        <taxon>Sepiidae</taxon>
        <taxon>Acanthosepion</taxon>
    </lineage>
</organism>
<accession>A0A812BWX7</accession>
<comment type="caution">
    <text evidence="2">The sequence shown here is derived from an EMBL/GenBank/DDBJ whole genome shotgun (WGS) entry which is preliminary data.</text>
</comment>
<feature type="transmembrane region" description="Helical" evidence="1">
    <location>
        <begin position="67"/>
        <end position="95"/>
    </location>
</feature>
<feature type="transmembrane region" description="Helical" evidence="1">
    <location>
        <begin position="101"/>
        <end position="124"/>
    </location>
</feature>
<keyword evidence="3" id="KW-1185">Reference proteome</keyword>
<keyword evidence="1" id="KW-0812">Transmembrane</keyword>
<gene>
    <name evidence="2" type="ORF">SPHA_28425</name>
</gene>
<dbReference type="EMBL" id="CAHIKZ030001113">
    <property type="protein sequence ID" value="CAE1253377.1"/>
    <property type="molecule type" value="Genomic_DNA"/>
</dbReference>
<protein>
    <recommendedName>
        <fullName evidence="4">Transmembrane protein</fullName>
    </recommendedName>
</protein>
<dbReference type="AlphaFoldDB" id="A0A812BWX7"/>
<evidence type="ECO:0000313" key="2">
    <source>
        <dbReference type="EMBL" id="CAE1253377.1"/>
    </source>
</evidence>
<keyword evidence="1" id="KW-1133">Transmembrane helix</keyword>
<keyword evidence="1" id="KW-0472">Membrane</keyword>
<evidence type="ECO:0000256" key="1">
    <source>
        <dbReference type="SAM" id="Phobius"/>
    </source>
</evidence>
<reference evidence="2" key="1">
    <citation type="submission" date="2021-01" db="EMBL/GenBank/DDBJ databases">
        <authorList>
            <person name="Li R."/>
            <person name="Bekaert M."/>
        </authorList>
    </citation>
    <scope>NUCLEOTIDE SEQUENCE</scope>
    <source>
        <strain evidence="2">Farmed</strain>
    </source>
</reference>
<dbReference type="Proteomes" id="UP000597762">
    <property type="component" value="Unassembled WGS sequence"/>
</dbReference>
<evidence type="ECO:0008006" key="4">
    <source>
        <dbReference type="Google" id="ProtNLM"/>
    </source>
</evidence>
<feature type="transmembrane region" description="Helical" evidence="1">
    <location>
        <begin position="39"/>
        <end position="60"/>
    </location>
</feature>
<sequence>MPEIRILVTSCIIIRFYPSLLRSAICDPSKLYRKFSKLFPFLIFFLTFFPFFFSPFCFIFSHLFPSYLLFFFSLFSLTFSSFLLISLCTALLSSFSHSVSFPYFFLLFFLLVIYFCPVGGGIVADSAHRGGEGEDGGRSQRSLLLRRLASSFSLLLSSKSAMPSRIDLLHVVRSLAVSSHEDELMLVLLVVWSQWPAHHIGFSWGAWKDPSCGLCPAEAVVDDSGLDAAH</sequence>
<evidence type="ECO:0000313" key="3">
    <source>
        <dbReference type="Proteomes" id="UP000597762"/>
    </source>
</evidence>